<protein>
    <submittedName>
        <fullName evidence="1">Uncharacterized protein</fullName>
    </submittedName>
</protein>
<evidence type="ECO:0000313" key="1">
    <source>
        <dbReference type="EMBL" id="WND24137.1"/>
    </source>
</evidence>
<keyword evidence="1" id="KW-0614">Plasmid</keyword>
<sequence length="73" mass="7835">MPEVRDVEAIARASGYVKHGTTFLGGSFAGCICPKQLCGGVSCDDERPYCPEHRRTPVQLWHWAAECPGAAGS</sequence>
<dbReference type="PROSITE" id="PS51257">
    <property type="entry name" value="PROKAR_LIPOPROTEIN"/>
    <property type="match status" value="1"/>
</dbReference>
<name>A0ABY9UMK6_STRVL</name>
<reference evidence="1 2" key="1">
    <citation type="submission" date="2023-09" db="EMBL/GenBank/DDBJ databases">
        <title>The genome sequence of Streptomyces anthocyanicus.</title>
        <authorList>
            <person name="Mo P."/>
        </authorList>
    </citation>
    <scope>NUCLEOTIDE SEQUENCE [LARGE SCALE GENOMIC DNA]</scope>
    <source>
        <strain evidence="1 2">JCM 4387</strain>
        <plasmid evidence="1 2">punmamed1</plasmid>
    </source>
</reference>
<proteinExistence type="predicted"/>
<organism evidence="1 2">
    <name type="scientific">Streptomyces violaceus</name>
    <name type="common">Streptomyces venezuelae</name>
    <dbReference type="NCBI Taxonomy" id="1936"/>
    <lineage>
        <taxon>Bacteria</taxon>
        <taxon>Bacillati</taxon>
        <taxon>Actinomycetota</taxon>
        <taxon>Actinomycetes</taxon>
        <taxon>Kitasatosporales</taxon>
        <taxon>Streptomycetaceae</taxon>
        <taxon>Streptomyces</taxon>
    </lineage>
</organism>
<evidence type="ECO:0000313" key="2">
    <source>
        <dbReference type="Proteomes" id="UP001249394"/>
    </source>
</evidence>
<dbReference type="Proteomes" id="UP001249394">
    <property type="component" value="Plasmid punmamed1"/>
</dbReference>
<dbReference type="EMBL" id="CP134214">
    <property type="protein sequence ID" value="WND24137.1"/>
    <property type="molecule type" value="Genomic_DNA"/>
</dbReference>
<geneLocation type="plasmid" evidence="1 2">
    <name>punmamed1</name>
</geneLocation>
<gene>
    <name evidence="1" type="ORF">RI060_43230</name>
</gene>
<keyword evidence="2" id="KW-1185">Reference proteome</keyword>
<accession>A0ABY9UMK6</accession>